<name>A0ABQ3YSR5_9ACTN</name>
<protein>
    <recommendedName>
        <fullName evidence="3">Sulfotransferase</fullName>
    </recommendedName>
</protein>
<evidence type="ECO:0008006" key="3">
    <source>
        <dbReference type="Google" id="ProtNLM"/>
    </source>
</evidence>
<dbReference type="Gene3D" id="3.40.50.300">
    <property type="entry name" value="P-loop containing nucleotide triphosphate hydrolases"/>
    <property type="match status" value="1"/>
</dbReference>
<dbReference type="InterPro" id="IPR027417">
    <property type="entry name" value="P-loop_NTPase"/>
</dbReference>
<dbReference type="Proteomes" id="UP000637628">
    <property type="component" value="Unassembled WGS sequence"/>
</dbReference>
<dbReference type="RefSeq" id="WP_239132271.1">
    <property type="nucleotide sequence ID" value="NZ_BAAATX010000003.1"/>
</dbReference>
<organism evidence="1 2">
    <name type="scientific">Paractinoplanes durhamensis</name>
    <dbReference type="NCBI Taxonomy" id="113563"/>
    <lineage>
        <taxon>Bacteria</taxon>
        <taxon>Bacillati</taxon>
        <taxon>Actinomycetota</taxon>
        <taxon>Actinomycetes</taxon>
        <taxon>Micromonosporales</taxon>
        <taxon>Micromonosporaceae</taxon>
        <taxon>Paractinoplanes</taxon>
    </lineage>
</organism>
<keyword evidence="2" id="KW-1185">Reference proteome</keyword>
<accession>A0ABQ3YSR5</accession>
<gene>
    <name evidence="1" type="ORF">Adu01nite_19770</name>
</gene>
<evidence type="ECO:0000313" key="2">
    <source>
        <dbReference type="Proteomes" id="UP000637628"/>
    </source>
</evidence>
<comment type="caution">
    <text evidence="1">The sequence shown here is derived from an EMBL/GenBank/DDBJ whole genome shotgun (WGS) entry which is preliminary data.</text>
</comment>
<dbReference type="EMBL" id="BOML01000019">
    <property type="protein sequence ID" value="GIE00627.1"/>
    <property type="molecule type" value="Genomic_DNA"/>
</dbReference>
<proteinExistence type="predicted"/>
<dbReference type="SUPFAM" id="SSF52540">
    <property type="entry name" value="P-loop containing nucleoside triphosphate hydrolases"/>
    <property type="match status" value="1"/>
</dbReference>
<reference evidence="1 2" key="1">
    <citation type="submission" date="2021-01" db="EMBL/GenBank/DDBJ databases">
        <title>Whole genome shotgun sequence of Actinoplanes durhamensis NBRC 14914.</title>
        <authorList>
            <person name="Komaki H."/>
            <person name="Tamura T."/>
        </authorList>
    </citation>
    <scope>NUCLEOTIDE SEQUENCE [LARGE SCALE GENOMIC DNA]</scope>
    <source>
        <strain evidence="1 2">NBRC 14914</strain>
    </source>
</reference>
<evidence type="ECO:0000313" key="1">
    <source>
        <dbReference type="EMBL" id="GIE00627.1"/>
    </source>
</evidence>
<sequence>MLDRSIIISNGRCGSTLLSDLIHEEPDTLSAQEFFMTMAPWSRSMEILTGAEYWDVLASPKEEISTLFRIGLPPKEVRYPSTGEWAGNEENMPRILGITLAKLTDDPDGLFHSLAGHVKAFPRQSVSAQHQAFLDLLATTLGRRRWVERSGGSSQVAPFLLANYPDARIVYLDRNWADSARSMSRHPSFQLVQLRVEALSRWGIDPFRVRPDQEVPDELAPYLPGRITPELLKARGEDPSRYVHLCAFMSSQAQQAIDDAKPSHLLTMAYEDLLLDPVGQLTSLGEFLQFDDPADWADRVAHRVRTPAMK</sequence>